<proteinExistence type="predicted"/>
<comment type="caution">
    <text evidence="3">The sequence shown here is derived from an EMBL/GenBank/DDBJ whole genome shotgun (WGS) entry which is preliminary data.</text>
</comment>
<organism evidence="3 4">
    <name type="scientific">Ceratopteris richardii</name>
    <name type="common">Triangle waterfern</name>
    <dbReference type="NCBI Taxonomy" id="49495"/>
    <lineage>
        <taxon>Eukaryota</taxon>
        <taxon>Viridiplantae</taxon>
        <taxon>Streptophyta</taxon>
        <taxon>Embryophyta</taxon>
        <taxon>Tracheophyta</taxon>
        <taxon>Polypodiopsida</taxon>
        <taxon>Polypodiidae</taxon>
        <taxon>Polypodiales</taxon>
        <taxon>Pteridineae</taxon>
        <taxon>Pteridaceae</taxon>
        <taxon>Parkerioideae</taxon>
        <taxon>Ceratopteris</taxon>
    </lineage>
</organism>
<sequence>MAEAAAAAASRDGVKETTVCVTGASGFVASWLVKRLLERGYRVRGTVRNTDDETKTGHLKALAGAQERLELWPADLLSEGSFDAVVHGCEGVFHTATPVQLVKTDPQVEMIIPAVKGTLNVLKSCAKSSSVKRVVVTSSSAAVRFRDDIQPYEALDESKWTSLDVCETYQLWYAKAKVLAEQAAWEFARKSNLDLIVVLPSFVIGPVLPPDLCSTASDVLGLLRGDNRTFSYHGRMGYVHIDDVATAHILVFEEPSAEGRYICSSSVLESWELGERLTVRYCELSIPQEFEKYGDRPIYLLNTSKLEKLGMQFKTVEEMYDDCVSAFKARGLLP</sequence>
<dbReference type="Proteomes" id="UP000825935">
    <property type="component" value="Chromosome 32"/>
</dbReference>
<dbReference type="FunFam" id="3.40.50.720:FF:000085">
    <property type="entry name" value="Dihydroflavonol reductase"/>
    <property type="match status" value="1"/>
</dbReference>
<dbReference type="PANTHER" id="PTHR10366">
    <property type="entry name" value="NAD DEPENDENT EPIMERASE/DEHYDRATASE"/>
    <property type="match status" value="1"/>
</dbReference>
<feature type="domain" description="NAD-dependent epimerase/dehydratase" evidence="2">
    <location>
        <begin position="19"/>
        <end position="258"/>
    </location>
</feature>
<evidence type="ECO:0000256" key="1">
    <source>
        <dbReference type="ARBA" id="ARBA00023002"/>
    </source>
</evidence>
<dbReference type="PANTHER" id="PTHR10366:SF821">
    <property type="entry name" value="TETRAKETIDE ALPHA-PYRONE REDUCTASE 1"/>
    <property type="match status" value="1"/>
</dbReference>
<dbReference type="CDD" id="cd08958">
    <property type="entry name" value="FR_SDR_e"/>
    <property type="match status" value="1"/>
</dbReference>
<dbReference type="OMA" id="AWYAMSK"/>
<dbReference type="OrthoDB" id="2735536at2759"/>
<name>A0A8T2QW73_CERRI</name>
<evidence type="ECO:0000313" key="3">
    <source>
        <dbReference type="EMBL" id="KAH7287768.1"/>
    </source>
</evidence>
<keyword evidence="1" id="KW-0560">Oxidoreductase</keyword>
<dbReference type="GO" id="GO:0016616">
    <property type="term" value="F:oxidoreductase activity, acting on the CH-OH group of donors, NAD or NADP as acceptor"/>
    <property type="evidence" value="ECO:0007669"/>
    <property type="project" value="TreeGrafter"/>
</dbReference>
<dbReference type="InterPro" id="IPR050425">
    <property type="entry name" value="NAD(P)_dehydrat-like"/>
</dbReference>
<dbReference type="Gene3D" id="3.40.50.720">
    <property type="entry name" value="NAD(P)-binding Rossmann-like Domain"/>
    <property type="match status" value="1"/>
</dbReference>
<dbReference type="EMBL" id="CM035437">
    <property type="protein sequence ID" value="KAH7287768.1"/>
    <property type="molecule type" value="Genomic_DNA"/>
</dbReference>
<dbReference type="InterPro" id="IPR036291">
    <property type="entry name" value="NAD(P)-bd_dom_sf"/>
</dbReference>
<protein>
    <recommendedName>
        <fullName evidence="2">NAD-dependent epimerase/dehydratase domain-containing protein</fullName>
    </recommendedName>
</protein>
<accession>A0A8T2QW73</accession>
<gene>
    <name evidence="3" type="ORF">KP509_32G073400</name>
</gene>
<evidence type="ECO:0000313" key="4">
    <source>
        <dbReference type="Proteomes" id="UP000825935"/>
    </source>
</evidence>
<keyword evidence="4" id="KW-1185">Reference proteome</keyword>
<dbReference type="AlphaFoldDB" id="A0A8T2QW73"/>
<dbReference type="InterPro" id="IPR001509">
    <property type="entry name" value="Epimerase_deHydtase"/>
</dbReference>
<dbReference type="Pfam" id="PF01370">
    <property type="entry name" value="Epimerase"/>
    <property type="match status" value="1"/>
</dbReference>
<evidence type="ECO:0000259" key="2">
    <source>
        <dbReference type="Pfam" id="PF01370"/>
    </source>
</evidence>
<dbReference type="SUPFAM" id="SSF51735">
    <property type="entry name" value="NAD(P)-binding Rossmann-fold domains"/>
    <property type="match status" value="1"/>
</dbReference>
<reference evidence="3" key="1">
    <citation type="submission" date="2021-08" db="EMBL/GenBank/DDBJ databases">
        <title>WGS assembly of Ceratopteris richardii.</title>
        <authorList>
            <person name="Marchant D.B."/>
            <person name="Chen G."/>
            <person name="Jenkins J."/>
            <person name="Shu S."/>
            <person name="Leebens-Mack J."/>
            <person name="Grimwood J."/>
            <person name="Schmutz J."/>
            <person name="Soltis P."/>
            <person name="Soltis D."/>
            <person name="Chen Z.-H."/>
        </authorList>
    </citation>
    <scope>NUCLEOTIDE SEQUENCE</scope>
    <source>
        <strain evidence="3">Whitten #5841</strain>
        <tissue evidence="3">Leaf</tissue>
    </source>
</reference>